<protein>
    <submittedName>
        <fullName evidence="2">Sulphate transporter</fullName>
    </submittedName>
</protein>
<dbReference type="HOGENOM" id="CLU_2733124_0_0_0"/>
<reference evidence="2 3" key="1">
    <citation type="journal article" date="2010" name="Stand. Genomic Sci.">
        <title>Complete genome sequence of Coraliomargarita akajimensis type strain (04OKA010-24).</title>
        <authorList>
            <person name="Mavromatis K."/>
            <person name="Abt B."/>
            <person name="Brambilla E."/>
            <person name="Lapidus A."/>
            <person name="Copeland A."/>
            <person name="Deshpande S."/>
            <person name="Nolan M."/>
            <person name="Lucas S."/>
            <person name="Tice H."/>
            <person name="Cheng J.F."/>
            <person name="Han C."/>
            <person name="Detter J.C."/>
            <person name="Woyke T."/>
            <person name="Goodwin L."/>
            <person name="Pitluck S."/>
            <person name="Held B."/>
            <person name="Brettin T."/>
            <person name="Tapia R."/>
            <person name="Ivanova N."/>
            <person name="Mikhailova N."/>
            <person name="Pati A."/>
            <person name="Liolios K."/>
            <person name="Chen A."/>
            <person name="Palaniappan K."/>
            <person name="Land M."/>
            <person name="Hauser L."/>
            <person name="Chang Y.J."/>
            <person name="Jeffries C.D."/>
            <person name="Rohde M."/>
            <person name="Goker M."/>
            <person name="Bristow J."/>
            <person name="Eisen J.A."/>
            <person name="Markowitz V."/>
            <person name="Hugenholtz P."/>
            <person name="Klenk H.P."/>
            <person name="Kyrpides N.C."/>
        </authorList>
    </citation>
    <scope>NUCLEOTIDE SEQUENCE [LARGE SCALE GENOMIC DNA]</scope>
    <source>
        <strain evidence="3">DSM 45221 / IAM 15411 / JCM 23193 / KCTC 12865</strain>
    </source>
</reference>
<dbReference type="EMBL" id="CP001998">
    <property type="protein sequence ID" value="ADE55573.1"/>
    <property type="molecule type" value="Genomic_DNA"/>
</dbReference>
<dbReference type="RefSeq" id="WP_013044295.1">
    <property type="nucleotide sequence ID" value="NC_014008.1"/>
</dbReference>
<dbReference type="KEGG" id="caa:Caka_2557"/>
<dbReference type="Proteomes" id="UP000000925">
    <property type="component" value="Chromosome"/>
</dbReference>
<keyword evidence="1" id="KW-1133">Transmembrane helix</keyword>
<sequence>MEQFMEALATKNVVAWAIVVLVLVLILKLLQSAGKGLMLLIVVAVVAAILFKFFPGLTTPITDFVGGSWMR</sequence>
<proteinExistence type="predicted"/>
<evidence type="ECO:0000256" key="1">
    <source>
        <dbReference type="SAM" id="Phobius"/>
    </source>
</evidence>
<dbReference type="AlphaFoldDB" id="D5EP63"/>
<evidence type="ECO:0000313" key="3">
    <source>
        <dbReference type="Proteomes" id="UP000000925"/>
    </source>
</evidence>
<name>D5EP63_CORAD</name>
<organism evidence="2 3">
    <name type="scientific">Coraliomargarita akajimensis (strain DSM 45221 / IAM 15411 / JCM 23193 / KCTC 12865 / 04OKA010-24)</name>
    <dbReference type="NCBI Taxonomy" id="583355"/>
    <lineage>
        <taxon>Bacteria</taxon>
        <taxon>Pseudomonadati</taxon>
        <taxon>Verrucomicrobiota</taxon>
        <taxon>Opitutia</taxon>
        <taxon>Puniceicoccales</taxon>
        <taxon>Coraliomargaritaceae</taxon>
        <taxon>Coraliomargarita</taxon>
    </lineage>
</organism>
<evidence type="ECO:0000313" key="2">
    <source>
        <dbReference type="EMBL" id="ADE55573.1"/>
    </source>
</evidence>
<keyword evidence="3" id="KW-1185">Reference proteome</keyword>
<dbReference type="STRING" id="583355.Caka_2557"/>
<gene>
    <name evidence="2" type="ordered locus">Caka_2557</name>
</gene>
<accession>D5EP63</accession>
<feature type="transmembrane region" description="Helical" evidence="1">
    <location>
        <begin position="37"/>
        <end position="54"/>
    </location>
</feature>
<feature type="transmembrane region" description="Helical" evidence="1">
    <location>
        <begin position="13"/>
        <end position="30"/>
    </location>
</feature>
<keyword evidence="1" id="KW-0812">Transmembrane</keyword>
<keyword evidence="1" id="KW-0472">Membrane</keyword>